<feature type="signal peptide" evidence="1">
    <location>
        <begin position="1"/>
        <end position="24"/>
    </location>
</feature>
<organism evidence="2 3">
    <name type="scientific">Agrococcus jenensis</name>
    <dbReference type="NCBI Taxonomy" id="46353"/>
    <lineage>
        <taxon>Bacteria</taxon>
        <taxon>Bacillati</taxon>
        <taxon>Actinomycetota</taxon>
        <taxon>Actinomycetes</taxon>
        <taxon>Micrococcales</taxon>
        <taxon>Microbacteriaceae</taxon>
        <taxon>Agrococcus</taxon>
    </lineage>
</organism>
<evidence type="ECO:0000313" key="3">
    <source>
        <dbReference type="Proteomes" id="UP000275456"/>
    </source>
</evidence>
<accession>A0A3N2ARY8</accession>
<keyword evidence="1" id="KW-0732">Signal</keyword>
<dbReference type="RefSeq" id="WP_123696863.1">
    <property type="nucleotide sequence ID" value="NZ_RKHJ01000001.1"/>
</dbReference>
<feature type="chain" id="PRO_5018291723" evidence="1">
    <location>
        <begin position="25"/>
        <end position="115"/>
    </location>
</feature>
<dbReference type="Proteomes" id="UP000275456">
    <property type="component" value="Unassembled WGS sequence"/>
</dbReference>
<gene>
    <name evidence="2" type="ORF">EDD26_1181</name>
</gene>
<proteinExistence type="predicted"/>
<reference evidence="2 3" key="1">
    <citation type="submission" date="2018-11" db="EMBL/GenBank/DDBJ databases">
        <title>Sequencing the genomes of 1000 actinobacteria strains.</title>
        <authorList>
            <person name="Klenk H.-P."/>
        </authorList>
    </citation>
    <scope>NUCLEOTIDE SEQUENCE [LARGE SCALE GENOMIC DNA]</scope>
    <source>
        <strain evidence="2 3">DSM 9580</strain>
    </source>
</reference>
<comment type="caution">
    <text evidence="2">The sequence shown here is derived from an EMBL/GenBank/DDBJ whole genome shotgun (WGS) entry which is preliminary data.</text>
</comment>
<dbReference type="OrthoDB" id="5131529at2"/>
<dbReference type="EMBL" id="RKHJ01000001">
    <property type="protein sequence ID" value="ROR65811.1"/>
    <property type="molecule type" value="Genomic_DNA"/>
</dbReference>
<keyword evidence="3" id="KW-1185">Reference proteome</keyword>
<evidence type="ECO:0000256" key="1">
    <source>
        <dbReference type="SAM" id="SignalP"/>
    </source>
</evidence>
<evidence type="ECO:0000313" key="2">
    <source>
        <dbReference type="EMBL" id="ROR65811.1"/>
    </source>
</evidence>
<protein>
    <submittedName>
        <fullName evidence="2">Uncharacterized protein</fullName>
    </submittedName>
</protein>
<dbReference type="AlphaFoldDB" id="A0A3N2ARY8"/>
<sequence length="115" mass="12093">MKKMLAATAVAAFAVLGIATPAQAAPPDNAAQNTEAYWEAMGYGDCTKVELPDGVGSYTLDPIAPPSIYTLLVLKSGSGASANDVIMYPWSGMAYMHSTSKDLSHIIYCVAMQQS</sequence>
<name>A0A3N2ARY8_9MICO</name>